<dbReference type="RefSeq" id="WP_173102510.1">
    <property type="nucleotide sequence ID" value="NZ_AP022822.1"/>
</dbReference>
<sequence>MKKIMITSCLIILLTLFSIPENALAKTNQVQKDATITFYFSSKSNQTVSLKKVYLVKNHDSNSVSKKATDSLPQLNLNDNLWFSLSGLFLVGILLLVVSLRRKEV</sequence>
<keyword evidence="1" id="KW-1133">Transmembrane helix</keyword>
<evidence type="ECO:0000256" key="1">
    <source>
        <dbReference type="SAM" id="Phobius"/>
    </source>
</evidence>
<keyword evidence="4" id="KW-1185">Reference proteome</keyword>
<accession>A0A679I6K6</accession>
<dbReference type="EMBL" id="AP022822">
    <property type="protein sequence ID" value="BCA85208.1"/>
    <property type="molecule type" value="Genomic_DNA"/>
</dbReference>
<gene>
    <name evidence="3" type="ORF">EsVE80_07310</name>
</gene>
<feature type="chain" id="PRO_5025586820" description="Gram-positive cocci surface proteins LPxTG domain-containing protein" evidence="2">
    <location>
        <begin position="26"/>
        <end position="105"/>
    </location>
</feature>
<reference evidence="3 4" key="1">
    <citation type="submission" date="2020-02" db="EMBL/GenBank/DDBJ databases">
        <title>Characterization of vanA genotype vancomycin-resistant Enterococcus saigonensis VE80.</title>
        <authorList>
            <person name="Harada T."/>
            <person name="Motooka D."/>
            <person name="Nakamura S."/>
            <person name="Yamamoto Y."/>
            <person name="Kawahara R."/>
            <person name="Kawatsu K."/>
        </authorList>
    </citation>
    <scope>NUCLEOTIDE SEQUENCE [LARGE SCALE GENOMIC DNA]</scope>
    <source>
        <strain evidence="3 4">VE80</strain>
    </source>
</reference>
<evidence type="ECO:0008006" key="5">
    <source>
        <dbReference type="Google" id="ProtNLM"/>
    </source>
</evidence>
<evidence type="ECO:0000256" key="2">
    <source>
        <dbReference type="SAM" id="SignalP"/>
    </source>
</evidence>
<dbReference type="KEGG" id="esg:EsVE80_07310"/>
<evidence type="ECO:0000313" key="3">
    <source>
        <dbReference type="EMBL" id="BCA85208.1"/>
    </source>
</evidence>
<protein>
    <recommendedName>
        <fullName evidence="5">Gram-positive cocci surface proteins LPxTG domain-containing protein</fullName>
    </recommendedName>
</protein>
<dbReference type="Proteomes" id="UP000502998">
    <property type="component" value="Chromosome"/>
</dbReference>
<feature type="transmembrane region" description="Helical" evidence="1">
    <location>
        <begin position="81"/>
        <end position="100"/>
    </location>
</feature>
<keyword evidence="1" id="KW-0472">Membrane</keyword>
<feature type="signal peptide" evidence="2">
    <location>
        <begin position="1"/>
        <end position="25"/>
    </location>
</feature>
<dbReference type="AlphaFoldDB" id="A0A679I6K6"/>
<name>A0A679I6K6_9ENTE</name>
<keyword evidence="2" id="KW-0732">Signal</keyword>
<proteinExistence type="predicted"/>
<keyword evidence="1" id="KW-0812">Transmembrane</keyword>
<evidence type="ECO:0000313" key="4">
    <source>
        <dbReference type="Proteomes" id="UP000502998"/>
    </source>
</evidence>
<organism evidence="3 4">
    <name type="scientific">Enterococcus saigonensis</name>
    <dbReference type="NCBI Taxonomy" id="1805431"/>
    <lineage>
        <taxon>Bacteria</taxon>
        <taxon>Bacillati</taxon>
        <taxon>Bacillota</taxon>
        <taxon>Bacilli</taxon>
        <taxon>Lactobacillales</taxon>
        <taxon>Enterococcaceae</taxon>
        <taxon>Enterococcus</taxon>
    </lineage>
</organism>